<dbReference type="GO" id="GO:0003677">
    <property type="term" value="F:DNA binding"/>
    <property type="evidence" value="ECO:0007669"/>
    <property type="project" value="InterPro"/>
</dbReference>
<sequence>MWNDVLLAAGTEEFGDKLEEAIRRENLTVKGFAEKHGISKSNIYKITSGETTNFGVKTLRDIIEALQEEEGYDRPTVGLITTRSACDRAPSELTVEGTTYNIKPLPANSIEEEIIKGVNAERDGIDGILCGPIAATTIEQVVHVPVGGLQFDEDLMVRSLESLVRRI</sequence>
<dbReference type="Gene3D" id="1.10.260.40">
    <property type="entry name" value="lambda repressor-like DNA-binding domains"/>
    <property type="match status" value="1"/>
</dbReference>
<proteinExistence type="predicted"/>
<dbReference type="InterPro" id="IPR010982">
    <property type="entry name" value="Lambda_DNA-bd_dom_sf"/>
</dbReference>
<dbReference type="InterPro" id="IPR001387">
    <property type="entry name" value="Cro/C1-type_HTH"/>
</dbReference>
<dbReference type="RefSeq" id="WP_256031189.1">
    <property type="nucleotide sequence ID" value="NZ_JAHLKM010000046.1"/>
</dbReference>
<accession>A0A9R1CT78</accession>
<name>A0A9R1CT78_9EURY</name>
<protein>
    <recommendedName>
        <fullName evidence="1">HTH cro/C1-type domain-containing protein</fullName>
    </recommendedName>
</protein>
<reference evidence="2" key="1">
    <citation type="journal article" date="2023" name="Front. Microbiol.">
        <title>Genomic-based phylogenetic and metabolic analyses of the genus Natronomonas, and description of Natronomonas aquatica sp. nov.</title>
        <authorList>
            <person name="Garcia-Roldan A."/>
            <person name="Duran-Viseras A."/>
            <person name="de la Haba R.R."/>
            <person name="Corral P."/>
            <person name="Sanchez-Porro C."/>
            <person name="Ventosa A."/>
        </authorList>
    </citation>
    <scope>NUCLEOTIDE SEQUENCE</scope>
    <source>
        <strain evidence="2">F2-12</strain>
    </source>
</reference>
<dbReference type="PROSITE" id="PS50943">
    <property type="entry name" value="HTH_CROC1"/>
    <property type="match status" value="1"/>
</dbReference>
<organism evidence="2 3">
    <name type="scientific">Natronomonas aquatica</name>
    <dbReference type="NCBI Taxonomy" id="2841590"/>
    <lineage>
        <taxon>Archaea</taxon>
        <taxon>Methanobacteriati</taxon>
        <taxon>Methanobacteriota</taxon>
        <taxon>Stenosarchaea group</taxon>
        <taxon>Halobacteria</taxon>
        <taxon>Halobacteriales</taxon>
        <taxon>Natronomonadaceae</taxon>
        <taxon>Natronomonas</taxon>
    </lineage>
</organism>
<comment type="caution">
    <text evidence="2">The sequence shown here is derived from an EMBL/GenBank/DDBJ whole genome shotgun (WGS) entry which is preliminary data.</text>
</comment>
<gene>
    <name evidence="2" type="ORF">KM295_15790</name>
</gene>
<feature type="domain" description="HTH cro/C1-type" evidence="1">
    <location>
        <begin position="18"/>
        <end position="74"/>
    </location>
</feature>
<evidence type="ECO:0000259" key="1">
    <source>
        <dbReference type="PROSITE" id="PS50943"/>
    </source>
</evidence>
<evidence type="ECO:0000313" key="3">
    <source>
        <dbReference type="Proteomes" id="UP001139494"/>
    </source>
</evidence>
<dbReference type="Proteomes" id="UP001139494">
    <property type="component" value="Unassembled WGS sequence"/>
</dbReference>
<dbReference type="CDD" id="cd00093">
    <property type="entry name" value="HTH_XRE"/>
    <property type="match status" value="1"/>
</dbReference>
<dbReference type="AlphaFoldDB" id="A0A9R1CT78"/>
<dbReference type="EMBL" id="JAHLKM010000046">
    <property type="protein sequence ID" value="MCQ4334913.1"/>
    <property type="molecule type" value="Genomic_DNA"/>
</dbReference>
<keyword evidence="3" id="KW-1185">Reference proteome</keyword>
<evidence type="ECO:0000313" key="2">
    <source>
        <dbReference type="EMBL" id="MCQ4334913.1"/>
    </source>
</evidence>
<dbReference type="SUPFAM" id="SSF47413">
    <property type="entry name" value="lambda repressor-like DNA-binding domains"/>
    <property type="match status" value="1"/>
</dbReference>